<keyword evidence="15" id="KW-1185">Reference proteome</keyword>
<dbReference type="PANTHER" id="PTHR32468:SF17">
    <property type="entry name" value="CATION_H(+) ANTIPORTER 4"/>
    <property type="match status" value="1"/>
</dbReference>
<dbReference type="InterPro" id="IPR057290">
    <property type="entry name" value="CHX17_C"/>
</dbReference>
<evidence type="ECO:0000259" key="11">
    <source>
        <dbReference type="Pfam" id="PF00999"/>
    </source>
</evidence>
<dbReference type="InterPro" id="IPR050794">
    <property type="entry name" value="CPA2_transporter"/>
</dbReference>
<name>A0A6A3CHQ7_HIBSY</name>
<feature type="transmembrane region" description="Helical" evidence="10">
    <location>
        <begin position="70"/>
        <end position="88"/>
    </location>
</feature>
<evidence type="ECO:0000259" key="12">
    <source>
        <dbReference type="Pfam" id="PF23256"/>
    </source>
</evidence>
<evidence type="ECO:0000256" key="2">
    <source>
        <dbReference type="ARBA" id="ARBA00022448"/>
    </source>
</evidence>
<evidence type="ECO:0000256" key="7">
    <source>
        <dbReference type="ARBA" id="ARBA00023065"/>
    </source>
</evidence>
<dbReference type="InterPro" id="IPR057291">
    <property type="entry name" value="CHX17_2nd"/>
</dbReference>
<evidence type="ECO:0000256" key="6">
    <source>
        <dbReference type="ARBA" id="ARBA00022989"/>
    </source>
</evidence>
<evidence type="ECO:0000256" key="8">
    <source>
        <dbReference type="ARBA" id="ARBA00023136"/>
    </source>
</evidence>
<accession>A0A6A3CHQ7</accession>
<dbReference type="Pfam" id="PF00999">
    <property type="entry name" value="Na_H_Exchanger"/>
    <property type="match status" value="1"/>
</dbReference>
<evidence type="ECO:0000256" key="3">
    <source>
        <dbReference type="ARBA" id="ARBA00022538"/>
    </source>
</evidence>
<comment type="subcellular location">
    <subcellularLocation>
        <location evidence="1">Membrane</location>
        <topology evidence="1">Multi-pass membrane protein</topology>
    </subcellularLocation>
</comment>
<evidence type="ECO:0000313" key="15">
    <source>
        <dbReference type="Proteomes" id="UP000436088"/>
    </source>
</evidence>
<evidence type="ECO:0000256" key="10">
    <source>
        <dbReference type="SAM" id="Phobius"/>
    </source>
</evidence>
<feature type="domain" description="Cation/H(+) antiporter central" evidence="12">
    <location>
        <begin position="331"/>
        <end position="449"/>
    </location>
</feature>
<feature type="domain" description="Cation/H+ exchanger transmembrane" evidence="11">
    <location>
        <begin position="7"/>
        <end position="271"/>
    </location>
</feature>
<gene>
    <name evidence="14" type="ORF">F3Y22_tig00004040pilonHSYRG00023</name>
</gene>
<dbReference type="Gene3D" id="1.20.1530.20">
    <property type="match status" value="1"/>
</dbReference>
<keyword evidence="5" id="KW-0630">Potassium</keyword>
<dbReference type="Pfam" id="PF23259">
    <property type="entry name" value="CHX17_C"/>
    <property type="match status" value="1"/>
</dbReference>
<comment type="caution">
    <text evidence="14">The sequence shown here is derived from an EMBL/GenBank/DDBJ whole genome shotgun (WGS) entry which is preliminary data.</text>
</comment>
<dbReference type="GO" id="GO:0006813">
    <property type="term" value="P:potassium ion transport"/>
    <property type="evidence" value="ECO:0007669"/>
    <property type="project" value="UniProtKB-KW"/>
</dbReference>
<dbReference type="GO" id="GO:0012505">
    <property type="term" value="C:endomembrane system"/>
    <property type="evidence" value="ECO:0007669"/>
    <property type="project" value="TreeGrafter"/>
</dbReference>
<dbReference type="AlphaFoldDB" id="A0A6A3CHQ7"/>
<dbReference type="GO" id="GO:0016020">
    <property type="term" value="C:membrane"/>
    <property type="evidence" value="ECO:0007669"/>
    <property type="project" value="UniProtKB-SubCell"/>
</dbReference>
<organism evidence="14 15">
    <name type="scientific">Hibiscus syriacus</name>
    <name type="common">Rose of Sharon</name>
    <dbReference type="NCBI Taxonomy" id="106335"/>
    <lineage>
        <taxon>Eukaryota</taxon>
        <taxon>Viridiplantae</taxon>
        <taxon>Streptophyta</taxon>
        <taxon>Embryophyta</taxon>
        <taxon>Tracheophyta</taxon>
        <taxon>Spermatophyta</taxon>
        <taxon>Magnoliopsida</taxon>
        <taxon>eudicotyledons</taxon>
        <taxon>Gunneridae</taxon>
        <taxon>Pentapetalae</taxon>
        <taxon>rosids</taxon>
        <taxon>malvids</taxon>
        <taxon>Malvales</taxon>
        <taxon>Malvaceae</taxon>
        <taxon>Malvoideae</taxon>
        <taxon>Hibiscus</taxon>
    </lineage>
</organism>
<comment type="similarity">
    <text evidence="9">Belongs to the monovalent cation:proton antiporter 2 (CPA2) transporter (TC 2.A.37) family. CHX (TC 2.A.37.4) subfamily.</text>
</comment>
<evidence type="ECO:0000256" key="4">
    <source>
        <dbReference type="ARBA" id="ARBA00022692"/>
    </source>
</evidence>
<feature type="transmembrane region" description="Helical" evidence="10">
    <location>
        <begin position="251"/>
        <end position="270"/>
    </location>
</feature>
<protein>
    <submittedName>
        <fullName evidence="14">Detected protein of confused Function</fullName>
    </submittedName>
</protein>
<reference evidence="14" key="1">
    <citation type="submission" date="2019-09" db="EMBL/GenBank/DDBJ databases">
        <title>Draft genome information of white flower Hibiscus syriacus.</title>
        <authorList>
            <person name="Kim Y.-M."/>
        </authorList>
    </citation>
    <scope>NUCLEOTIDE SEQUENCE [LARGE SCALE GENOMIC DNA]</scope>
    <source>
        <strain evidence="14">YM2019G1</strain>
    </source>
</reference>
<evidence type="ECO:0000256" key="5">
    <source>
        <dbReference type="ARBA" id="ARBA00022958"/>
    </source>
</evidence>
<dbReference type="InterPro" id="IPR038770">
    <property type="entry name" value="Na+/solute_symporter_sf"/>
</dbReference>
<keyword evidence="7" id="KW-0406">Ion transport</keyword>
<proteinExistence type="inferred from homology"/>
<feature type="transmembrane region" description="Helical" evidence="10">
    <location>
        <begin position="108"/>
        <end position="129"/>
    </location>
</feature>
<keyword evidence="2" id="KW-0813">Transport</keyword>
<dbReference type="GO" id="GO:0015297">
    <property type="term" value="F:antiporter activity"/>
    <property type="evidence" value="ECO:0007669"/>
    <property type="project" value="InterPro"/>
</dbReference>
<feature type="transmembrane region" description="Helical" evidence="10">
    <location>
        <begin position="192"/>
        <end position="213"/>
    </location>
</feature>
<keyword evidence="3" id="KW-0633">Potassium transport</keyword>
<keyword evidence="6 10" id="KW-1133">Transmembrane helix</keyword>
<feature type="domain" description="Cation/H(+) antiporter C-terminal" evidence="13">
    <location>
        <begin position="472"/>
        <end position="551"/>
    </location>
</feature>
<dbReference type="Proteomes" id="UP000436088">
    <property type="component" value="Unassembled WGS sequence"/>
</dbReference>
<keyword evidence="4 10" id="KW-0812">Transmembrane</keyword>
<keyword evidence="8 10" id="KW-0472">Membrane</keyword>
<dbReference type="PANTHER" id="PTHR32468">
    <property type="entry name" value="CATION/H + ANTIPORTER"/>
    <property type="match status" value="1"/>
</dbReference>
<dbReference type="EMBL" id="VEPZ02000243">
    <property type="protein sequence ID" value="KAE8728965.1"/>
    <property type="molecule type" value="Genomic_DNA"/>
</dbReference>
<evidence type="ECO:0000313" key="14">
    <source>
        <dbReference type="EMBL" id="KAE8728965.1"/>
    </source>
</evidence>
<dbReference type="GO" id="GO:0006885">
    <property type="term" value="P:regulation of pH"/>
    <property type="evidence" value="ECO:0007669"/>
    <property type="project" value="TreeGrafter"/>
</dbReference>
<evidence type="ECO:0000256" key="1">
    <source>
        <dbReference type="ARBA" id="ARBA00004141"/>
    </source>
</evidence>
<feature type="transmembrane region" description="Helical" evidence="10">
    <location>
        <begin position="37"/>
        <end position="58"/>
    </location>
</feature>
<sequence>MIHITYFLATTYAGISFPVIHDLLMELRILNSELGRLGLAAALIGDMMTIVITLFGIWLNKLFQQRTEGVLFHMGVTMFVTVIAAFVLRPAMKWMANHTTETGRIKDVWFYVIVVAFMVAPLLAGTIGLQTKYGPIILGLAVPEGPPLGSSLVEKLDPVSSELFLPVFLATSGMRFNLSDIRDPSQYTKDHVVGAAVTLFVKFGVSLVLTMFCKMPIKDSLAFSLIMISKGIVEIASYSNMKDMTIMSDEMFCYLTIMIILVSSIVPILVKRLYDPSRKYLCFQKRTIMNTKLNQELRMISCIHVPDNVNSIISLLHACCLTRDSFIALDVLHLVKLRGRATPIFIAHDALPKTKSNCSYSENAIVAFSEFQRNYLESVSVKVFTAVSPPNSMYEDICKLAMDRLTSFILLPFHRWCIDGSTESEDQTIRNLNFHILEMAPCSVGILVDVRHNLNSFNFTDKSSSSHNSSSYNIAVIFMGGQDDREALALAKRISQDESVSLTVIHLKSSNRLDTFRAEIDRMLDEEMLSDIKESVKSTYLEEQVTDGTESARFLFSRRQYQS</sequence>
<dbReference type="GO" id="GO:1902600">
    <property type="term" value="P:proton transmembrane transport"/>
    <property type="evidence" value="ECO:0007669"/>
    <property type="project" value="InterPro"/>
</dbReference>
<dbReference type="Pfam" id="PF23256">
    <property type="entry name" value="CHX17_2nd"/>
    <property type="match status" value="1"/>
</dbReference>
<evidence type="ECO:0000256" key="9">
    <source>
        <dbReference type="ARBA" id="ARBA00038341"/>
    </source>
</evidence>
<dbReference type="InterPro" id="IPR006153">
    <property type="entry name" value="Cation/H_exchanger_TM"/>
</dbReference>
<evidence type="ECO:0000259" key="13">
    <source>
        <dbReference type="Pfam" id="PF23259"/>
    </source>
</evidence>